<dbReference type="InterPro" id="IPR009061">
    <property type="entry name" value="DNA-bd_dom_put_sf"/>
</dbReference>
<dbReference type="InterPro" id="IPR010093">
    <property type="entry name" value="SinI_DNA-bd"/>
</dbReference>
<dbReference type="GO" id="GO:0003677">
    <property type="term" value="F:DNA binding"/>
    <property type="evidence" value="ECO:0007669"/>
    <property type="project" value="UniProtKB-KW"/>
</dbReference>
<name>A0A2U8UV97_9CAUD</name>
<dbReference type="NCBIfam" id="TIGR01764">
    <property type="entry name" value="excise"/>
    <property type="match status" value="1"/>
</dbReference>
<organism evidence="2 3">
    <name type="scientific">Listeria phage PSU-VKH-LP040</name>
    <dbReference type="NCBI Taxonomy" id="2202247"/>
    <lineage>
        <taxon>Viruses</taxon>
        <taxon>Duplodnaviria</taxon>
        <taxon>Heunggongvirae</taxon>
        <taxon>Uroviricota</taxon>
        <taxon>Caudoviricetes</taxon>
        <taxon>Aquingentivirus</taxon>
        <taxon>Aquingentivirus LP040</taxon>
    </lineage>
</organism>
<protein>
    <submittedName>
        <fullName evidence="2">DNA-binding domain-containing protein</fullName>
    </submittedName>
</protein>
<sequence>METMEKDILTAEEAAEMLGMKKRTIQSWARNAGLPGKKINGKTWIFSKRELDTRQKNKWQDMDF</sequence>
<dbReference type="Gene3D" id="1.10.1660.10">
    <property type="match status" value="1"/>
</dbReference>
<evidence type="ECO:0000259" key="1">
    <source>
        <dbReference type="Pfam" id="PF12728"/>
    </source>
</evidence>
<dbReference type="Proteomes" id="UP000246714">
    <property type="component" value="Segment"/>
</dbReference>
<evidence type="ECO:0000313" key="2">
    <source>
        <dbReference type="EMBL" id="AWN07936.1"/>
    </source>
</evidence>
<dbReference type="SUPFAM" id="SSF46955">
    <property type="entry name" value="Putative DNA-binding domain"/>
    <property type="match status" value="1"/>
</dbReference>
<reference evidence="2 3" key="1">
    <citation type="submission" date="2018-05" db="EMBL/GenBank/DDBJ databases">
        <title>Genome sequences of 3 Listeria phages newly induced from lysogenic isolates of Listeria monocytogenes from food and food processing environment.</title>
        <authorList>
            <person name="Vu H.T.K."/>
            <person name="Stasiewicz M.J."/>
            <person name="Benjakul S."/>
            <person name="Vongkamjan K."/>
        </authorList>
    </citation>
    <scope>NUCLEOTIDE SEQUENCE [LARGE SCALE GENOMIC DNA]</scope>
</reference>
<dbReference type="EMBL" id="MH341452">
    <property type="protein sequence ID" value="AWN07936.1"/>
    <property type="molecule type" value="Genomic_DNA"/>
</dbReference>
<proteinExistence type="predicted"/>
<keyword evidence="3" id="KW-1185">Reference proteome</keyword>
<feature type="domain" description="Helix-turn-helix" evidence="1">
    <location>
        <begin position="9"/>
        <end position="53"/>
    </location>
</feature>
<evidence type="ECO:0000313" key="3">
    <source>
        <dbReference type="Proteomes" id="UP000246714"/>
    </source>
</evidence>
<accession>A0A2U8UV97</accession>
<dbReference type="InterPro" id="IPR041657">
    <property type="entry name" value="HTH_17"/>
</dbReference>
<dbReference type="Pfam" id="PF12728">
    <property type="entry name" value="HTH_17"/>
    <property type="match status" value="1"/>
</dbReference>
<keyword evidence="2" id="KW-0238">DNA-binding</keyword>